<organism evidence="2">
    <name type="scientific">Brassica cretica</name>
    <name type="common">Mustard</name>
    <dbReference type="NCBI Taxonomy" id="69181"/>
    <lineage>
        <taxon>Eukaryota</taxon>
        <taxon>Viridiplantae</taxon>
        <taxon>Streptophyta</taxon>
        <taxon>Embryophyta</taxon>
        <taxon>Tracheophyta</taxon>
        <taxon>Spermatophyta</taxon>
        <taxon>Magnoliopsida</taxon>
        <taxon>eudicotyledons</taxon>
        <taxon>Gunneridae</taxon>
        <taxon>Pentapetalae</taxon>
        <taxon>rosids</taxon>
        <taxon>malvids</taxon>
        <taxon>Brassicales</taxon>
        <taxon>Brassicaceae</taxon>
        <taxon>Brassiceae</taxon>
        <taxon>Brassica</taxon>
    </lineage>
</organism>
<protein>
    <recommendedName>
        <fullName evidence="1">Beta-carotene isomerase D27-like C-terminal domain-containing protein</fullName>
    </recommendedName>
</protein>
<accession>A0A8S9IPW4</accession>
<feature type="domain" description="Beta-carotene isomerase D27-like C-terminal" evidence="1">
    <location>
        <begin position="206"/>
        <end position="260"/>
    </location>
</feature>
<dbReference type="EMBL" id="QGKY02001015">
    <property type="protein sequence ID" value="KAF2570747.1"/>
    <property type="molecule type" value="Genomic_DNA"/>
</dbReference>
<evidence type="ECO:0000259" key="1">
    <source>
        <dbReference type="Pfam" id="PF13225"/>
    </source>
</evidence>
<sequence length="289" mass="32235">MAAIASLQAIHLKFGRRGSIRCGIAEPSGEPAPVGQKTRYNDGLAERVFMGLFARKMDKFGGSKKKNEIKEKGVWDYDYESFVEVSKRVMQGRSRSQQQEVVREVLLSMLPPGAPEQFRKLFPPTKWAAEFNAALTVPFFHWLVGPSQVIEVEVNGVKQRSGVRIKKCRYLENSGCVGMCVNMCKIPTQDFFTNEFGLPLTMNPSKYLENSGCVGMCVNMCKIPTQDFFTNEFGLPLTMNPNFDDMSCEMIYGQVPPSFEDDPATKQPCLADICSIANPSSPICPKLQA</sequence>
<evidence type="ECO:0000313" key="2">
    <source>
        <dbReference type="EMBL" id="KAF2570747.1"/>
    </source>
</evidence>
<dbReference type="PANTHER" id="PTHR33591">
    <property type="entry name" value="BETA-CAROTENE ISOMERASE D27"/>
    <property type="match status" value="1"/>
</dbReference>
<reference evidence="2" key="1">
    <citation type="submission" date="2019-12" db="EMBL/GenBank/DDBJ databases">
        <title>Genome sequencing and annotation of Brassica cretica.</title>
        <authorList>
            <person name="Studholme D.J."/>
            <person name="Sarris P.F."/>
        </authorList>
    </citation>
    <scope>NUCLEOTIDE SEQUENCE</scope>
    <source>
        <strain evidence="2">PFS-102/07</strain>
        <tissue evidence="2">Leaf</tissue>
    </source>
</reference>
<feature type="domain" description="Beta-carotene isomerase D27-like C-terminal" evidence="1">
    <location>
        <begin position="142"/>
        <end position="204"/>
    </location>
</feature>
<proteinExistence type="predicted"/>
<dbReference type="Pfam" id="PF13225">
    <property type="entry name" value="D27-like_C"/>
    <property type="match status" value="2"/>
</dbReference>
<name>A0A8S9IPW4_BRACR</name>
<dbReference type="GO" id="GO:0005506">
    <property type="term" value="F:iron ion binding"/>
    <property type="evidence" value="ECO:0007669"/>
    <property type="project" value="InterPro"/>
</dbReference>
<dbReference type="PANTHER" id="PTHR33591:SF5">
    <property type="entry name" value="BETA-CAROTENE ISOMERASE D27-LIKE C-TERMINAL DOMAIN-CONTAINING PROTEIN"/>
    <property type="match status" value="1"/>
</dbReference>
<dbReference type="AlphaFoldDB" id="A0A8S9IPW4"/>
<comment type="caution">
    <text evidence="2">The sequence shown here is derived from an EMBL/GenBank/DDBJ whole genome shotgun (WGS) entry which is preliminary data.</text>
</comment>
<dbReference type="InterPro" id="IPR038938">
    <property type="entry name" value="D27-like"/>
</dbReference>
<gene>
    <name evidence="2" type="ORF">F2Q70_00001318</name>
</gene>
<dbReference type="InterPro" id="IPR025114">
    <property type="entry name" value="D27-like_C"/>
</dbReference>